<dbReference type="EMBL" id="BN001301">
    <property type="protein sequence ID" value="CBF71194.1"/>
    <property type="molecule type" value="Genomic_DNA"/>
</dbReference>
<dbReference type="InParanoid" id="Q5AYH0"/>
<dbReference type="KEGG" id="ani:ANIA_06660"/>
<dbReference type="GeneID" id="2870424"/>
<evidence type="ECO:0000313" key="3">
    <source>
        <dbReference type="Proteomes" id="UP000000560"/>
    </source>
</evidence>
<reference evidence="3" key="1">
    <citation type="journal article" date="2005" name="Nature">
        <title>Sequencing of Aspergillus nidulans and comparative analysis with A. fumigatus and A. oryzae.</title>
        <authorList>
            <person name="Galagan J.E."/>
            <person name="Calvo S.E."/>
            <person name="Cuomo C."/>
            <person name="Ma L.J."/>
            <person name="Wortman J.R."/>
            <person name="Batzoglou S."/>
            <person name="Lee S.I."/>
            <person name="Basturkmen M."/>
            <person name="Spevak C.C."/>
            <person name="Clutterbuck J."/>
            <person name="Kapitonov V."/>
            <person name="Jurka J."/>
            <person name="Scazzocchio C."/>
            <person name="Farman M."/>
            <person name="Butler J."/>
            <person name="Purcell S."/>
            <person name="Harris S."/>
            <person name="Braus G.H."/>
            <person name="Draht O."/>
            <person name="Busch S."/>
            <person name="D'Enfert C."/>
            <person name="Bouchier C."/>
            <person name="Goldman G.H."/>
            <person name="Bell-Pedersen D."/>
            <person name="Griffiths-Jones S."/>
            <person name="Doonan J.H."/>
            <person name="Yu J."/>
            <person name="Vienken K."/>
            <person name="Pain A."/>
            <person name="Freitag M."/>
            <person name="Selker E.U."/>
            <person name="Archer D.B."/>
            <person name="Penalva M.A."/>
            <person name="Oakley B.R."/>
            <person name="Momany M."/>
            <person name="Tanaka T."/>
            <person name="Kumagai T."/>
            <person name="Asai K."/>
            <person name="Machida M."/>
            <person name="Nierman W.C."/>
            <person name="Denning D.W."/>
            <person name="Caddick M."/>
            <person name="Hynes M."/>
            <person name="Paoletti M."/>
            <person name="Fischer R."/>
            <person name="Miller B."/>
            <person name="Dyer P."/>
            <person name="Sachs M.S."/>
            <person name="Osmani S.A."/>
            <person name="Birren B.W."/>
        </authorList>
    </citation>
    <scope>NUCLEOTIDE SEQUENCE [LARGE SCALE GENOMIC DNA]</scope>
    <source>
        <strain evidence="3">FGSC A4 / ATCC 38163 / CBS 112.46 / NRRL 194 / M139</strain>
    </source>
</reference>
<gene>
    <name evidence="2" type="ORF">ANIA_06660</name>
</gene>
<dbReference type="VEuPathDB" id="FungiDB:AN6660"/>
<dbReference type="OrthoDB" id="4387630at2759"/>
<name>Q5AYH0_EMENI</name>
<sequence length="164" mass="17377">MPSIRTLALGLSLALLATTTTAERLKVVWSSGSFSAIGDQSGNYNSFAIIRENGEAIYNDGYPKDRSPCFNTGDGRTFQIEGDCWASGRQFHCLSDFGGSPTNCDVRDENGNVLGTGVGQKETTFIGISIGTDASCVVEFDSDDAGHCPVDDGNGPLHVTKDDL</sequence>
<keyword evidence="1" id="KW-0732">Signal</keyword>
<dbReference type="HOGENOM" id="CLU_1618881_0_0_1"/>
<protein>
    <submittedName>
        <fullName evidence="2">Uncharacterized protein</fullName>
    </submittedName>
</protein>
<feature type="signal peptide" evidence="1">
    <location>
        <begin position="1"/>
        <end position="22"/>
    </location>
</feature>
<evidence type="ECO:0000313" key="2">
    <source>
        <dbReference type="EMBL" id="CBF71194.1"/>
    </source>
</evidence>
<proteinExistence type="predicted"/>
<accession>C8V1E7</accession>
<accession>Q5AYH0</accession>
<dbReference type="OMA" id="ANDEFTP"/>
<dbReference type="RefSeq" id="XP_664264.1">
    <property type="nucleotide sequence ID" value="XM_659172.1"/>
</dbReference>
<feature type="chain" id="PRO_5030175749" evidence="1">
    <location>
        <begin position="23"/>
        <end position="164"/>
    </location>
</feature>
<keyword evidence="3" id="KW-1185">Reference proteome</keyword>
<dbReference type="Proteomes" id="UP000000560">
    <property type="component" value="Chromosome I"/>
</dbReference>
<organism evidence="2 3">
    <name type="scientific">Emericella nidulans (strain FGSC A4 / ATCC 38163 / CBS 112.46 / NRRL 194 / M139)</name>
    <name type="common">Aspergillus nidulans</name>
    <dbReference type="NCBI Taxonomy" id="227321"/>
    <lineage>
        <taxon>Eukaryota</taxon>
        <taxon>Fungi</taxon>
        <taxon>Dikarya</taxon>
        <taxon>Ascomycota</taxon>
        <taxon>Pezizomycotina</taxon>
        <taxon>Eurotiomycetes</taxon>
        <taxon>Eurotiomycetidae</taxon>
        <taxon>Eurotiales</taxon>
        <taxon>Aspergillaceae</taxon>
        <taxon>Aspergillus</taxon>
        <taxon>Aspergillus subgen. Nidulantes</taxon>
    </lineage>
</organism>
<reference evidence="3" key="2">
    <citation type="journal article" date="2009" name="Fungal Genet. Biol.">
        <title>The 2008 update of the Aspergillus nidulans genome annotation: a community effort.</title>
        <authorList>
            <person name="Wortman J.R."/>
            <person name="Gilsenan J.M."/>
            <person name="Joardar V."/>
            <person name="Deegan J."/>
            <person name="Clutterbuck J."/>
            <person name="Andersen M.R."/>
            <person name="Archer D."/>
            <person name="Bencina M."/>
            <person name="Braus G."/>
            <person name="Coutinho P."/>
            <person name="von Dohren H."/>
            <person name="Doonan J."/>
            <person name="Driessen A.J."/>
            <person name="Durek P."/>
            <person name="Espeso E."/>
            <person name="Fekete E."/>
            <person name="Flipphi M."/>
            <person name="Estrada C.G."/>
            <person name="Geysens S."/>
            <person name="Goldman G."/>
            <person name="de Groot P.W."/>
            <person name="Hansen K."/>
            <person name="Harris S.D."/>
            <person name="Heinekamp T."/>
            <person name="Helmstaedt K."/>
            <person name="Henrissat B."/>
            <person name="Hofmann G."/>
            <person name="Homan T."/>
            <person name="Horio T."/>
            <person name="Horiuchi H."/>
            <person name="James S."/>
            <person name="Jones M."/>
            <person name="Karaffa L."/>
            <person name="Karanyi Z."/>
            <person name="Kato M."/>
            <person name="Keller N."/>
            <person name="Kelly D.E."/>
            <person name="Kiel J.A."/>
            <person name="Kim J.M."/>
            <person name="van der Klei I.J."/>
            <person name="Klis F.M."/>
            <person name="Kovalchuk A."/>
            <person name="Krasevec N."/>
            <person name="Kubicek C.P."/>
            <person name="Liu B."/>
            <person name="Maccabe A."/>
            <person name="Meyer V."/>
            <person name="Mirabito P."/>
            <person name="Miskei M."/>
            <person name="Mos M."/>
            <person name="Mullins J."/>
            <person name="Nelson D.R."/>
            <person name="Nielsen J."/>
            <person name="Oakley B.R."/>
            <person name="Osmani S.A."/>
            <person name="Pakula T."/>
            <person name="Paszewski A."/>
            <person name="Paulsen I."/>
            <person name="Pilsyk S."/>
            <person name="Pocsi I."/>
            <person name="Punt P.J."/>
            <person name="Ram A.F."/>
            <person name="Ren Q."/>
            <person name="Robellet X."/>
            <person name="Robson G."/>
            <person name="Seiboth B."/>
            <person name="van Solingen P."/>
            <person name="Specht T."/>
            <person name="Sun J."/>
            <person name="Taheri-Talesh N."/>
            <person name="Takeshita N."/>
            <person name="Ussery D."/>
            <person name="vanKuyk P.A."/>
            <person name="Visser H."/>
            <person name="van de Vondervoort P.J."/>
            <person name="de Vries R.P."/>
            <person name="Walton J."/>
            <person name="Xiang X."/>
            <person name="Xiong Y."/>
            <person name="Zeng A.P."/>
            <person name="Brandt B.W."/>
            <person name="Cornell M.J."/>
            <person name="van den Hondel C.A."/>
            <person name="Visser J."/>
            <person name="Oliver S.G."/>
            <person name="Turner G."/>
        </authorList>
    </citation>
    <scope>GENOME REANNOTATION</scope>
    <source>
        <strain evidence="3">FGSC A4 / ATCC 38163 / CBS 112.46 / NRRL 194 / M139</strain>
    </source>
</reference>
<dbReference type="eggNOG" id="ENOG502SPUB">
    <property type="taxonomic scope" value="Eukaryota"/>
</dbReference>
<evidence type="ECO:0000256" key="1">
    <source>
        <dbReference type="SAM" id="SignalP"/>
    </source>
</evidence>
<dbReference type="AlphaFoldDB" id="Q5AYH0"/>